<proteinExistence type="predicted"/>
<name>A0A0A9XVV6_LYGHE</name>
<feature type="non-terminal residue" evidence="1">
    <location>
        <position position="1"/>
    </location>
</feature>
<reference evidence="1" key="1">
    <citation type="journal article" date="2014" name="PLoS ONE">
        <title>Transcriptome-Based Identification of ABC Transporters in the Western Tarnished Plant Bug Lygus hesperus.</title>
        <authorList>
            <person name="Hull J.J."/>
            <person name="Chaney K."/>
            <person name="Geib S.M."/>
            <person name="Fabrick J.A."/>
            <person name="Brent C.S."/>
            <person name="Walsh D."/>
            <person name="Lavine L.C."/>
        </authorList>
    </citation>
    <scope>NUCLEOTIDE SEQUENCE</scope>
</reference>
<sequence>KVIDGFKFYCANILANDVKRYRCIKNKCPAFAKFDSGELIVESLLDHDHPKEQDNVLLRQQVSNSVKRKATNQMNERPQKLFLAEKERFDITSMTKTDVSYVSRVIHRARSNIRLKFPHNMPEVPVA</sequence>
<dbReference type="AlphaFoldDB" id="A0A0A9XVV6"/>
<feature type="non-terminal residue" evidence="1">
    <location>
        <position position="127"/>
    </location>
</feature>
<accession>A0A0A9XVV6</accession>
<gene>
    <name evidence="1" type="ORF">CM83_105552</name>
</gene>
<protein>
    <recommendedName>
        <fullName evidence="2">FLYWCH-type domain-containing protein</fullName>
    </recommendedName>
</protein>
<organism evidence="1">
    <name type="scientific">Lygus hesperus</name>
    <name type="common">Western plant bug</name>
    <dbReference type="NCBI Taxonomy" id="30085"/>
    <lineage>
        <taxon>Eukaryota</taxon>
        <taxon>Metazoa</taxon>
        <taxon>Ecdysozoa</taxon>
        <taxon>Arthropoda</taxon>
        <taxon>Hexapoda</taxon>
        <taxon>Insecta</taxon>
        <taxon>Pterygota</taxon>
        <taxon>Neoptera</taxon>
        <taxon>Paraneoptera</taxon>
        <taxon>Hemiptera</taxon>
        <taxon>Heteroptera</taxon>
        <taxon>Panheteroptera</taxon>
        <taxon>Cimicomorpha</taxon>
        <taxon>Miridae</taxon>
        <taxon>Mirini</taxon>
        <taxon>Lygus</taxon>
    </lineage>
</organism>
<evidence type="ECO:0000313" key="1">
    <source>
        <dbReference type="EMBL" id="JAG23511.1"/>
    </source>
</evidence>
<evidence type="ECO:0008006" key="2">
    <source>
        <dbReference type="Google" id="ProtNLM"/>
    </source>
</evidence>
<dbReference type="EMBL" id="GBHO01020093">
    <property type="protein sequence ID" value="JAG23511.1"/>
    <property type="molecule type" value="Transcribed_RNA"/>
</dbReference>
<dbReference type="Gene3D" id="2.20.25.240">
    <property type="match status" value="1"/>
</dbReference>
<reference evidence="1" key="2">
    <citation type="submission" date="2014-07" db="EMBL/GenBank/DDBJ databases">
        <authorList>
            <person name="Hull J."/>
        </authorList>
    </citation>
    <scope>NUCLEOTIDE SEQUENCE</scope>
</reference>